<comment type="caution">
    <text evidence="5">The sequence shown here is derived from an EMBL/GenBank/DDBJ whole genome shotgun (WGS) entry which is preliminary data.</text>
</comment>
<dbReference type="Proteomes" id="UP001458880">
    <property type="component" value="Unassembled WGS sequence"/>
</dbReference>
<accession>A0AAW1KRR4</accession>
<dbReference type="GO" id="GO:0005576">
    <property type="term" value="C:extracellular region"/>
    <property type="evidence" value="ECO:0007669"/>
    <property type="project" value="UniProtKB-SubCell"/>
</dbReference>
<feature type="chain" id="PRO_5043587207" evidence="3">
    <location>
        <begin position="22"/>
        <end position="105"/>
    </location>
</feature>
<evidence type="ECO:0000313" key="6">
    <source>
        <dbReference type="Proteomes" id="UP001458880"/>
    </source>
</evidence>
<sequence>MRTYFFAVVFLFVILLVRCLTENQNVTINNLTSILPDMCVTRDGQQIRANEIIPAEKGECYGIRCDMNLELSEEECGAVVIEQGCYGMSYDFSLLYPYCCPAARC</sequence>
<keyword evidence="3" id="KW-0732">Signal</keyword>
<evidence type="ECO:0000256" key="2">
    <source>
        <dbReference type="ARBA" id="ARBA00022525"/>
    </source>
</evidence>
<evidence type="ECO:0000259" key="4">
    <source>
        <dbReference type="Pfam" id="PF15430"/>
    </source>
</evidence>
<gene>
    <name evidence="5" type="ORF">QE152_g19725</name>
</gene>
<protein>
    <submittedName>
        <fullName evidence="5">Single domain von Willebrand factor type C</fullName>
    </submittedName>
</protein>
<dbReference type="InterPro" id="IPR029277">
    <property type="entry name" value="SVWC_dom"/>
</dbReference>
<dbReference type="AlphaFoldDB" id="A0AAW1KRR4"/>
<evidence type="ECO:0000256" key="1">
    <source>
        <dbReference type="ARBA" id="ARBA00004613"/>
    </source>
</evidence>
<feature type="signal peptide" evidence="3">
    <location>
        <begin position="1"/>
        <end position="21"/>
    </location>
</feature>
<keyword evidence="2" id="KW-0964">Secreted</keyword>
<keyword evidence="6" id="KW-1185">Reference proteome</keyword>
<proteinExistence type="predicted"/>
<evidence type="ECO:0000313" key="5">
    <source>
        <dbReference type="EMBL" id="KAK9722347.1"/>
    </source>
</evidence>
<name>A0AAW1KRR4_POPJA</name>
<comment type="subcellular location">
    <subcellularLocation>
        <location evidence="1">Secreted</location>
    </subcellularLocation>
</comment>
<organism evidence="5 6">
    <name type="scientific">Popillia japonica</name>
    <name type="common">Japanese beetle</name>
    <dbReference type="NCBI Taxonomy" id="7064"/>
    <lineage>
        <taxon>Eukaryota</taxon>
        <taxon>Metazoa</taxon>
        <taxon>Ecdysozoa</taxon>
        <taxon>Arthropoda</taxon>
        <taxon>Hexapoda</taxon>
        <taxon>Insecta</taxon>
        <taxon>Pterygota</taxon>
        <taxon>Neoptera</taxon>
        <taxon>Endopterygota</taxon>
        <taxon>Coleoptera</taxon>
        <taxon>Polyphaga</taxon>
        <taxon>Scarabaeiformia</taxon>
        <taxon>Scarabaeidae</taxon>
        <taxon>Rutelinae</taxon>
        <taxon>Popillia</taxon>
    </lineage>
</organism>
<dbReference type="Pfam" id="PF15430">
    <property type="entry name" value="SVWC"/>
    <property type="match status" value="1"/>
</dbReference>
<reference evidence="5 6" key="1">
    <citation type="journal article" date="2024" name="BMC Genomics">
        <title>De novo assembly and annotation of Popillia japonica's genome with initial clues to its potential as an invasive pest.</title>
        <authorList>
            <person name="Cucini C."/>
            <person name="Boschi S."/>
            <person name="Funari R."/>
            <person name="Cardaioli E."/>
            <person name="Iannotti N."/>
            <person name="Marturano G."/>
            <person name="Paoli F."/>
            <person name="Bruttini M."/>
            <person name="Carapelli A."/>
            <person name="Frati F."/>
            <person name="Nardi F."/>
        </authorList>
    </citation>
    <scope>NUCLEOTIDE SEQUENCE [LARGE SCALE GENOMIC DNA]</scope>
    <source>
        <strain evidence="5">DMR45628</strain>
    </source>
</reference>
<evidence type="ECO:0000256" key="3">
    <source>
        <dbReference type="SAM" id="SignalP"/>
    </source>
</evidence>
<feature type="domain" description="Single" evidence="4">
    <location>
        <begin position="39"/>
        <end position="105"/>
    </location>
</feature>
<dbReference type="EMBL" id="JASPKY010000189">
    <property type="protein sequence ID" value="KAK9722347.1"/>
    <property type="molecule type" value="Genomic_DNA"/>
</dbReference>